<dbReference type="Proteomes" id="UP001139447">
    <property type="component" value="Unassembled WGS sequence"/>
</dbReference>
<dbReference type="HAMAP" id="MF_00244">
    <property type="entry name" value="NaMN_adenylyltr"/>
    <property type="match status" value="1"/>
</dbReference>
<dbReference type="EC" id="2.7.7.18" evidence="11"/>
<comment type="function">
    <text evidence="1 11">Catalyzes the reversible adenylation of nicotinate mononucleotide (NaMN) to nicotinic acid adenine dinucleotide (NaAD).</text>
</comment>
<dbReference type="SUPFAM" id="SSF52374">
    <property type="entry name" value="Nucleotidylyl transferase"/>
    <property type="match status" value="1"/>
</dbReference>
<evidence type="ECO:0000256" key="7">
    <source>
        <dbReference type="ARBA" id="ARBA00022741"/>
    </source>
</evidence>
<dbReference type="EMBL" id="JALGBI010000001">
    <property type="protein sequence ID" value="MCJ0763352.1"/>
    <property type="molecule type" value="Genomic_DNA"/>
</dbReference>
<dbReference type="CDD" id="cd02165">
    <property type="entry name" value="NMNAT"/>
    <property type="match status" value="1"/>
</dbReference>
<comment type="similarity">
    <text evidence="3 11">Belongs to the NadD family.</text>
</comment>
<dbReference type="Gene3D" id="3.40.50.620">
    <property type="entry name" value="HUPs"/>
    <property type="match status" value="1"/>
</dbReference>
<evidence type="ECO:0000256" key="10">
    <source>
        <dbReference type="ARBA" id="ARBA00048721"/>
    </source>
</evidence>
<feature type="domain" description="Cytidyltransferase-like" evidence="12">
    <location>
        <begin position="12"/>
        <end position="175"/>
    </location>
</feature>
<dbReference type="InterPro" id="IPR004821">
    <property type="entry name" value="Cyt_trans-like"/>
</dbReference>
<accession>A0A9X1VWT3</accession>
<protein>
    <recommendedName>
        <fullName evidence="11">Probable nicotinate-nucleotide adenylyltransferase</fullName>
        <ecNumber evidence="11">2.7.7.18</ecNumber>
    </recommendedName>
    <alternativeName>
        <fullName evidence="11">Deamido-NAD(+) diphosphorylase</fullName>
    </alternativeName>
    <alternativeName>
        <fullName evidence="11">Deamido-NAD(+) pyrophosphorylase</fullName>
    </alternativeName>
    <alternativeName>
        <fullName evidence="11">Nicotinate mononucleotide adenylyltransferase</fullName>
        <shortName evidence="11">NaMN adenylyltransferase</shortName>
    </alternativeName>
</protein>
<dbReference type="PANTHER" id="PTHR39321">
    <property type="entry name" value="NICOTINATE-NUCLEOTIDE ADENYLYLTRANSFERASE-RELATED"/>
    <property type="match status" value="1"/>
</dbReference>
<comment type="caution">
    <text evidence="13">The sequence shown here is derived from an EMBL/GenBank/DDBJ whole genome shotgun (WGS) entry which is preliminary data.</text>
</comment>
<dbReference type="InterPro" id="IPR005248">
    <property type="entry name" value="NadD/NMNAT"/>
</dbReference>
<reference evidence="13" key="1">
    <citation type="submission" date="2022-03" db="EMBL/GenBank/DDBJ databases">
        <authorList>
            <person name="Woo C.Y."/>
        </authorList>
    </citation>
    <scope>NUCLEOTIDE SEQUENCE</scope>
    <source>
        <strain evidence="13">CYS-02</strain>
    </source>
</reference>
<keyword evidence="14" id="KW-1185">Reference proteome</keyword>
<gene>
    <name evidence="11 13" type="primary">nadD</name>
    <name evidence="13" type="ORF">MMF98_09030</name>
</gene>
<name>A0A9X1VWT3_9BURK</name>
<keyword evidence="8 11" id="KW-0067">ATP-binding</keyword>
<comment type="pathway">
    <text evidence="2 11">Cofactor biosynthesis; NAD(+) biosynthesis; deamido-NAD(+) from nicotinate D-ribonucleotide: step 1/1.</text>
</comment>
<proteinExistence type="inferred from homology"/>
<evidence type="ECO:0000256" key="6">
    <source>
        <dbReference type="ARBA" id="ARBA00022695"/>
    </source>
</evidence>
<organism evidence="13 14">
    <name type="scientific">Variovorax terrae</name>
    <dbReference type="NCBI Taxonomy" id="2923278"/>
    <lineage>
        <taxon>Bacteria</taxon>
        <taxon>Pseudomonadati</taxon>
        <taxon>Pseudomonadota</taxon>
        <taxon>Betaproteobacteria</taxon>
        <taxon>Burkholderiales</taxon>
        <taxon>Comamonadaceae</taxon>
        <taxon>Variovorax</taxon>
    </lineage>
</organism>
<dbReference type="PANTHER" id="PTHR39321:SF3">
    <property type="entry name" value="PHOSPHOPANTETHEINE ADENYLYLTRANSFERASE"/>
    <property type="match status" value="1"/>
</dbReference>
<evidence type="ECO:0000259" key="12">
    <source>
        <dbReference type="Pfam" id="PF01467"/>
    </source>
</evidence>
<evidence type="ECO:0000256" key="9">
    <source>
        <dbReference type="ARBA" id="ARBA00023027"/>
    </source>
</evidence>
<evidence type="ECO:0000256" key="3">
    <source>
        <dbReference type="ARBA" id="ARBA00009014"/>
    </source>
</evidence>
<dbReference type="GO" id="GO:0009435">
    <property type="term" value="P:NAD+ biosynthetic process"/>
    <property type="evidence" value="ECO:0007669"/>
    <property type="project" value="UniProtKB-UniRule"/>
</dbReference>
<keyword evidence="7 11" id="KW-0547">Nucleotide-binding</keyword>
<evidence type="ECO:0000256" key="1">
    <source>
        <dbReference type="ARBA" id="ARBA00002324"/>
    </source>
</evidence>
<evidence type="ECO:0000256" key="2">
    <source>
        <dbReference type="ARBA" id="ARBA00005019"/>
    </source>
</evidence>
<dbReference type="GO" id="GO:0004515">
    <property type="term" value="F:nicotinate-nucleotide adenylyltransferase activity"/>
    <property type="evidence" value="ECO:0007669"/>
    <property type="project" value="UniProtKB-UniRule"/>
</dbReference>
<evidence type="ECO:0000256" key="5">
    <source>
        <dbReference type="ARBA" id="ARBA00022679"/>
    </source>
</evidence>
<evidence type="ECO:0000256" key="8">
    <source>
        <dbReference type="ARBA" id="ARBA00022840"/>
    </source>
</evidence>
<evidence type="ECO:0000313" key="14">
    <source>
        <dbReference type="Proteomes" id="UP001139447"/>
    </source>
</evidence>
<keyword evidence="4 11" id="KW-0662">Pyridine nucleotide biosynthesis</keyword>
<comment type="catalytic activity">
    <reaction evidence="10 11">
        <text>nicotinate beta-D-ribonucleotide + ATP + H(+) = deamido-NAD(+) + diphosphate</text>
        <dbReference type="Rhea" id="RHEA:22860"/>
        <dbReference type="ChEBI" id="CHEBI:15378"/>
        <dbReference type="ChEBI" id="CHEBI:30616"/>
        <dbReference type="ChEBI" id="CHEBI:33019"/>
        <dbReference type="ChEBI" id="CHEBI:57502"/>
        <dbReference type="ChEBI" id="CHEBI:58437"/>
        <dbReference type="EC" id="2.7.7.18"/>
    </reaction>
</comment>
<keyword evidence="6 11" id="KW-0548">Nucleotidyltransferase</keyword>
<keyword evidence="9 11" id="KW-0520">NAD</keyword>
<evidence type="ECO:0000313" key="13">
    <source>
        <dbReference type="EMBL" id="MCJ0763352.1"/>
    </source>
</evidence>
<dbReference type="InterPro" id="IPR014729">
    <property type="entry name" value="Rossmann-like_a/b/a_fold"/>
</dbReference>
<dbReference type="NCBIfam" id="NF000840">
    <property type="entry name" value="PRK00071.1-3"/>
    <property type="match status" value="1"/>
</dbReference>
<dbReference type="RefSeq" id="WP_243305945.1">
    <property type="nucleotide sequence ID" value="NZ_JALGBI010000001.1"/>
</dbReference>
<dbReference type="Pfam" id="PF01467">
    <property type="entry name" value="CTP_transf_like"/>
    <property type="match status" value="1"/>
</dbReference>
<dbReference type="GO" id="GO:0005524">
    <property type="term" value="F:ATP binding"/>
    <property type="evidence" value="ECO:0007669"/>
    <property type="project" value="UniProtKB-KW"/>
</dbReference>
<keyword evidence="5 11" id="KW-0808">Transferase</keyword>
<evidence type="ECO:0000256" key="4">
    <source>
        <dbReference type="ARBA" id="ARBA00022642"/>
    </source>
</evidence>
<dbReference type="NCBIfam" id="TIGR00482">
    <property type="entry name" value="nicotinate (nicotinamide) nucleotide adenylyltransferase"/>
    <property type="match status" value="1"/>
</dbReference>
<evidence type="ECO:0000256" key="11">
    <source>
        <dbReference type="HAMAP-Rule" id="MF_00244"/>
    </source>
</evidence>
<sequence>MGVTVPARRLGVFGGAFDPPHNAHVALVRAAVEQLALDELRVFPTGQAWHKPHRLSPPQHRLAMARLAFEGLPRVVVDDREIQRAGPTYTFDTLQELQAAEPQAQLFLIMGADQAAALPNWHRFQEILQLAIISIAGRVHVAGTSGQFDPQNLAGARWQALQLPALSVSATEVRHRAAAAQGIAHLVPESVARYIEQHHLYQTA</sequence>
<dbReference type="AlphaFoldDB" id="A0A9X1VWT3"/>